<gene>
    <name evidence="1" type="ORF">CBER1_09209</name>
</gene>
<dbReference type="STRING" id="357750.A0A2S6BVP4"/>
<organism evidence="1 2">
    <name type="scientific">Cercospora berteroae</name>
    <dbReference type="NCBI Taxonomy" id="357750"/>
    <lineage>
        <taxon>Eukaryota</taxon>
        <taxon>Fungi</taxon>
        <taxon>Dikarya</taxon>
        <taxon>Ascomycota</taxon>
        <taxon>Pezizomycotina</taxon>
        <taxon>Dothideomycetes</taxon>
        <taxon>Dothideomycetidae</taxon>
        <taxon>Mycosphaerellales</taxon>
        <taxon>Mycosphaerellaceae</taxon>
        <taxon>Cercospora</taxon>
    </lineage>
</organism>
<name>A0A2S6BVP4_9PEZI</name>
<dbReference type="Proteomes" id="UP000237631">
    <property type="component" value="Unassembled WGS sequence"/>
</dbReference>
<reference evidence="2" key="1">
    <citation type="journal article" date="2017" name="bioRxiv">
        <title>Conservation of a gene cluster reveals novel cercosporin biosynthetic mechanisms and extends production to the genus Colletotrichum.</title>
        <authorList>
            <person name="de Jonge R."/>
            <person name="Ebert M.K."/>
            <person name="Huitt-Roehl C.R."/>
            <person name="Pal P."/>
            <person name="Suttle J.C."/>
            <person name="Spanner R.E."/>
            <person name="Neubauer J.D."/>
            <person name="Jurick W.M.II."/>
            <person name="Stott K.A."/>
            <person name="Secor G.A."/>
            <person name="Thomma B.P.H.J."/>
            <person name="Van de Peer Y."/>
            <person name="Townsend C.A."/>
            <person name="Bolton M.D."/>
        </authorList>
    </citation>
    <scope>NUCLEOTIDE SEQUENCE [LARGE SCALE GENOMIC DNA]</scope>
    <source>
        <strain evidence="2">CBS538.71</strain>
    </source>
</reference>
<sequence length="352" mass="39150">MMRIYAPMQSQASWDTQDWLVAPHCDLSRAYDQTTISIITNAIRTTLILVNAMQDQCCFGATNLDSKFTLFRLRLSNGAPNYLNSSGWLVDRNSTDPCTPQWKISPGRTHFEEEAHWFHELIFPAIWEEFGLPNACTSMVTTSHSIGVIPSIIAAGIYAEQDPDARKYPWAGMIVSGLAPESTTETQRLFTMTDGDGGQYESNLLESLNLDIHAHPMSPAGKAKLLLSENCCPPSREELVWKQTTPMLKDEGTGLYGWWQEKCLAFQARVELPVLCALGSADVLFKGTRQNIEKFGAGFVNAASVESSLVYGAPHAIELSYVGNAWYKRCFAWAQEKALGLAIEDFDPPCYD</sequence>
<protein>
    <recommendedName>
        <fullName evidence="3">AB hydrolase-1 domain-containing protein</fullName>
    </recommendedName>
</protein>
<dbReference type="EMBL" id="PNEN01001750">
    <property type="protein sequence ID" value="PPJ51533.1"/>
    <property type="molecule type" value="Genomic_DNA"/>
</dbReference>
<comment type="caution">
    <text evidence="1">The sequence shown here is derived from an EMBL/GenBank/DDBJ whole genome shotgun (WGS) entry which is preliminary data.</text>
</comment>
<dbReference type="OrthoDB" id="5371334at2759"/>
<proteinExistence type="predicted"/>
<dbReference type="AlphaFoldDB" id="A0A2S6BVP4"/>
<accession>A0A2S6BVP4</accession>
<evidence type="ECO:0000313" key="1">
    <source>
        <dbReference type="EMBL" id="PPJ51533.1"/>
    </source>
</evidence>
<evidence type="ECO:0008006" key="3">
    <source>
        <dbReference type="Google" id="ProtNLM"/>
    </source>
</evidence>
<keyword evidence="2" id="KW-1185">Reference proteome</keyword>
<evidence type="ECO:0000313" key="2">
    <source>
        <dbReference type="Proteomes" id="UP000237631"/>
    </source>
</evidence>